<dbReference type="CDD" id="cd01167">
    <property type="entry name" value="bac_FRK"/>
    <property type="match status" value="1"/>
</dbReference>
<dbReference type="InterPro" id="IPR011611">
    <property type="entry name" value="PfkB_dom"/>
</dbReference>
<keyword evidence="3" id="KW-0547">Nucleotide-binding</keyword>
<evidence type="ECO:0000256" key="1">
    <source>
        <dbReference type="ARBA" id="ARBA00010688"/>
    </source>
</evidence>
<dbReference type="InterPro" id="IPR029056">
    <property type="entry name" value="Ribokinase-like"/>
</dbReference>
<evidence type="ECO:0000256" key="2">
    <source>
        <dbReference type="ARBA" id="ARBA00022679"/>
    </source>
</evidence>
<dbReference type="EMBL" id="CP060244">
    <property type="protein sequence ID" value="QNT77979.1"/>
    <property type="molecule type" value="Genomic_DNA"/>
</dbReference>
<protein>
    <submittedName>
        <fullName evidence="7">Fructokinase</fullName>
        <ecNumber evidence="7">2.7.1.4</ecNumber>
    </submittedName>
</protein>
<dbReference type="GO" id="GO:0005524">
    <property type="term" value="F:ATP binding"/>
    <property type="evidence" value="ECO:0007669"/>
    <property type="project" value="UniProtKB-KW"/>
</dbReference>
<evidence type="ECO:0000256" key="3">
    <source>
        <dbReference type="ARBA" id="ARBA00022741"/>
    </source>
</evidence>
<evidence type="ECO:0000313" key="8">
    <source>
        <dbReference type="Proteomes" id="UP000516349"/>
    </source>
</evidence>
<evidence type="ECO:0000313" key="7">
    <source>
        <dbReference type="EMBL" id="QNT77979.1"/>
    </source>
</evidence>
<dbReference type="RefSeq" id="WP_203414366.1">
    <property type="nucleotide sequence ID" value="NZ_CP060244.1"/>
</dbReference>
<keyword evidence="4 7" id="KW-0418">Kinase</keyword>
<feature type="domain" description="Carbohydrate kinase PfkB" evidence="6">
    <location>
        <begin position="2"/>
        <end position="305"/>
    </location>
</feature>
<dbReference type="EC" id="2.7.1.4" evidence="7"/>
<keyword evidence="8" id="KW-1185">Reference proteome</keyword>
<keyword evidence="2 7" id="KW-0808">Transferase</keyword>
<dbReference type="PANTHER" id="PTHR43085">
    <property type="entry name" value="HEXOKINASE FAMILY MEMBER"/>
    <property type="match status" value="1"/>
</dbReference>
<dbReference type="KEGG" id="ebla:JGUZn3_07440"/>
<evidence type="ECO:0000259" key="6">
    <source>
        <dbReference type="Pfam" id="PF00294"/>
    </source>
</evidence>
<proteinExistence type="inferred from homology"/>
<name>A0A7H1NQB9_9PROT</name>
<keyword evidence="5" id="KW-0067">ATP-binding</keyword>
<dbReference type="Gene3D" id="3.40.1190.20">
    <property type="match status" value="1"/>
</dbReference>
<sequence length="311" mass="33676">MIVVCGDVLIDFIPVETKTGSMAYSPVAGGSCSNIATAIGRLGGKVSFMGGVSTDFFGDMLIDRMVEAGVDTRYIARNGHGSTLAFVKLEATDARYAFFDENSASQLWERSMSPPFTEDVELIHIGSTSLIEMPIAASCEAMFKAEHGKKLLCIDPNCRPTLTKNVHVYRERIARLMGMADIIKLSLDDLEYVLPNVAPEEAAKRWLNGGASMVVITRGILGALGFFKDQPMVVVPPAEARNVVDTVGAGDTFIGSLLAFFQARGVLNKAKFHQITSKDMEEALAYAAKVAAMVCERQGANPPWKKEVDAR</sequence>
<evidence type="ECO:0000256" key="5">
    <source>
        <dbReference type="ARBA" id="ARBA00022840"/>
    </source>
</evidence>
<reference evidence="7 8" key="1">
    <citation type="submission" date="2020-08" db="EMBL/GenBank/DDBJ databases">
        <title>Complete genome sequence of Entomobacter blattae G55GP.</title>
        <authorList>
            <person name="Poehlein A."/>
            <person name="Guzman J."/>
            <person name="Daniel R."/>
            <person name="Vilcinskas A."/>
        </authorList>
    </citation>
    <scope>NUCLEOTIDE SEQUENCE [LARGE SCALE GENOMIC DNA]</scope>
    <source>
        <strain evidence="7 8">G55GP</strain>
    </source>
</reference>
<dbReference type="Pfam" id="PF00294">
    <property type="entry name" value="PfkB"/>
    <property type="match status" value="1"/>
</dbReference>
<dbReference type="InterPro" id="IPR050306">
    <property type="entry name" value="PfkB_Carbo_kinase"/>
</dbReference>
<evidence type="ECO:0000256" key="4">
    <source>
        <dbReference type="ARBA" id="ARBA00022777"/>
    </source>
</evidence>
<dbReference type="AlphaFoldDB" id="A0A7H1NQB9"/>
<comment type="similarity">
    <text evidence="1">Belongs to the carbohydrate kinase PfkB family.</text>
</comment>
<accession>A0A7H1NQB9</accession>
<dbReference type="SUPFAM" id="SSF53613">
    <property type="entry name" value="Ribokinase-like"/>
    <property type="match status" value="1"/>
</dbReference>
<dbReference type="Proteomes" id="UP000516349">
    <property type="component" value="Chromosome"/>
</dbReference>
<dbReference type="PANTHER" id="PTHR43085:SF1">
    <property type="entry name" value="PSEUDOURIDINE KINASE-RELATED"/>
    <property type="match status" value="1"/>
</dbReference>
<organism evidence="7 8">
    <name type="scientific">Entomobacter blattae</name>
    <dbReference type="NCBI Taxonomy" id="2762277"/>
    <lineage>
        <taxon>Bacteria</taxon>
        <taxon>Pseudomonadati</taxon>
        <taxon>Pseudomonadota</taxon>
        <taxon>Alphaproteobacteria</taxon>
        <taxon>Acetobacterales</taxon>
        <taxon>Acetobacteraceae</taxon>
        <taxon>Entomobacter</taxon>
    </lineage>
</organism>
<gene>
    <name evidence="7" type="primary">scrK</name>
    <name evidence="7" type="ORF">JGUZn3_07440</name>
</gene>
<dbReference type="GO" id="GO:0008865">
    <property type="term" value="F:fructokinase activity"/>
    <property type="evidence" value="ECO:0007669"/>
    <property type="project" value="UniProtKB-EC"/>
</dbReference>